<keyword evidence="1" id="KW-0472">Membrane</keyword>
<dbReference type="EMBL" id="CAFBPD010000007">
    <property type="protein sequence ID" value="CAB4997088.1"/>
    <property type="molecule type" value="Genomic_DNA"/>
</dbReference>
<accession>A0A6J7NWM1</accession>
<gene>
    <name evidence="2" type="ORF">UFOPK4061_00078</name>
</gene>
<name>A0A6J7NWM1_9ZZZZ</name>
<protein>
    <submittedName>
        <fullName evidence="2">Unannotated protein</fullName>
    </submittedName>
</protein>
<organism evidence="2">
    <name type="scientific">freshwater metagenome</name>
    <dbReference type="NCBI Taxonomy" id="449393"/>
    <lineage>
        <taxon>unclassified sequences</taxon>
        <taxon>metagenomes</taxon>
        <taxon>ecological metagenomes</taxon>
    </lineage>
</organism>
<keyword evidence="1" id="KW-1133">Transmembrane helix</keyword>
<sequence length="185" mass="19941">MSRPESDVRRGRAARFAGLRAAGLRAGGRVAPEVRDVARVVAVRAGAFFAVDRVAVVFFAAAFFTGALLALDALAEVALAGARPDAVRWVLVADARLRDGWSAREREGAAGREAMMASVPTNTFSTVRHTRHTSSCREEFSSCRSSLHDDRHDHRLAPVRGTHPLADRPPHPLLQLVGVDDAIGE</sequence>
<keyword evidence="1" id="KW-0812">Transmembrane</keyword>
<proteinExistence type="predicted"/>
<evidence type="ECO:0000256" key="1">
    <source>
        <dbReference type="SAM" id="Phobius"/>
    </source>
</evidence>
<feature type="transmembrane region" description="Helical" evidence="1">
    <location>
        <begin position="54"/>
        <end position="75"/>
    </location>
</feature>
<reference evidence="2" key="1">
    <citation type="submission" date="2020-05" db="EMBL/GenBank/DDBJ databases">
        <authorList>
            <person name="Chiriac C."/>
            <person name="Salcher M."/>
            <person name="Ghai R."/>
            <person name="Kavagutti S V."/>
        </authorList>
    </citation>
    <scope>NUCLEOTIDE SEQUENCE</scope>
</reference>
<evidence type="ECO:0000313" key="2">
    <source>
        <dbReference type="EMBL" id="CAB4997088.1"/>
    </source>
</evidence>
<dbReference type="AlphaFoldDB" id="A0A6J7NWM1"/>